<evidence type="ECO:0000256" key="1">
    <source>
        <dbReference type="SAM" id="Coils"/>
    </source>
</evidence>
<proteinExistence type="predicted"/>
<evidence type="ECO:0000256" key="2">
    <source>
        <dbReference type="SAM" id="MobiDB-lite"/>
    </source>
</evidence>
<protein>
    <submittedName>
        <fullName evidence="4">Uncharacterized protein</fullName>
    </submittedName>
</protein>
<evidence type="ECO:0000256" key="3">
    <source>
        <dbReference type="SAM" id="SignalP"/>
    </source>
</evidence>
<evidence type="ECO:0000313" key="4">
    <source>
        <dbReference type="EMBL" id="KAG9195548.1"/>
    </source>
</evidence>
<dbReference type="Proteomes" id="UP001199106">
    <property type="component" value="Unassembled WGS sequence"/>
</dbReference>
<keyword evidence="3" id="KW-0732">Signal</keyword>
<feature type="signal peptide" evidence="3">
    <location>
        <begin position="1"/>
        <end position="34"/>
    </location>
</feature>
<feature type="compositionally biased region" description="Basic and acidic residues" evidence="2">
    <location>
        <begin position="256"/>
        <end position="293"/>
    </location>
</feature>
<feature type="compositionally biased region" description="Polar residues" evidence="2">
    <location>
        <begin position="299"/>
        <end position="312"/>
    </location>
</feature>
<keyword evidence="5" id="KW-1185">Reference proteome</keyword>
<feature type="compositionally biased region" description="Low complexity" evidence="2">
    <location>
        <begin position="219"/>
        <end position="228"/>
    </location>
</feature>
<feature type="compositionally biased region" description="Polar residues" evidence="2">
    <location>
        <begin position="423"/>
        <end position="432"/>
    </location>
</feature>
<dbReference type="EMBL" id="JAANER010000001">
    <property type="protein sequence ID" value="KAG9195548.1"/>
    <property type="molecule type" value="Genomic_DNA"/>
</dbReference>
<feature type="compositionally biased region" description="Gly residues" evidence="2">
    <location>
        <begin position="360"/>
        <end position="371"/>
    </location>
</feature>
<feature type="compositionally biased region" description="Pro residues" evidence="2">
    <location>
        <begin position="328"/>
        <end position="345"/>
    </location>
</feature>
<feature type="region of interest" description="Disordered" evidence="2">
    <location>
        <begin position="155"/>
        <end position="433"/>
    </location>
</feature>
<keyword evidence="1" id="KW-0175">Coiled coil</keyword>
<accession>A0AAD4NV67</accession>
<gene>
    <name evidence="4" type="ORF">G6011_00669</name>
</gene>
<sequence>MGASADTRIEMIGTPTHTVLVLLALAHALHAATAIEPAHLLRVALPLTHTFLAGAHRVPGVGRLLSEEDLEAHAATTPGGHVLDHHLAEYFHRDAMKPDEMTTGQGRRHRDGIAISTTHTLALRAHARGLRCPESAMFLRPGAVVCVRLSVRAATKSRALGPPRRYSPARDTRDSRDYRRRSPSPRRDRPDPYTADTWRSRRSPSPARPTFASNDASGRDSAATSRRSSPPPIHPSRAALVEDRPAREPASAPRSPFRERLPDRGRDYSRERERSPPRRRESPPTGPRGDRDFAPPTGPSSSSYRNGDSNFSRAPPTGPSSRSYPSPAISPPAGPSNLAPQPPAFPRGNNPVLAAPTRPRGGGRGGFGGYEGRGDFSGPSSRRGSWGAGPRGGGYYGGAPSGPRGPSSGPGGAAPFAPSFRGSNNSTATTYPRTMRFRDHLSDLPKEIPGGQRAPELYDKSKILKLEAEAQKLREMIDKKEDAKRQKLREWDSLEREAETAQLRVDLAESSLRSINGEADVSDAF</sequence>
<feature type="coiled-coil region" evidence="1">
    <location>
        <begin position="463"/>
        <end position="504"/>
    </location>
</feature>
<reference evidence="4" key="1">
    <citation type="submission" date="2021-07" db="EMBL/GenBank/DDBJ databases">
        <title>Genome Resource of American Ginseng Black Spot Pathogen Alternaria panax.</title>
        <authorList>
            <person name="Qiu C."/>
            <person name="Wang W."/>
            <person name="Liu Z."/>
        </authorList>
    </citation>
    <scope>NUCLEOTIDE SEQUENCE</scope>
    <source>
        <strain evidence="4">BNCC115425</strain>
    </source>
</reference>
<feature type="chain" id="PRO_5042197296" evidence="3">
    <location>
        <begin position="35"/>
        <end position="525"/>
    </location>
</feature>
<name>A0AAD4NV67_9PLEO</name>
<comment type="caution">
    <text evidence="4">The sequence shown here is derived from an EMBL/GenBank/DDBJ whole genome shotgun (WGS) entry which is preliminary data.</text>
</comment>
<feature type="compositionally biased region" description="Basic and acidic residues" evidence="2">
    <location>
        <begin position="168"/>
        <end position="177"/>
    </location>
</feature>
<organism evidence="4 5">
    <name type="scientific">Alternaria panax</name>
    <dbReference type="NCBI Taxonomy" id="48097"/>
    <lineage>
        <taxon>Eukaryota</taxon>
        <taxon>Fungi</taxon>
        <taxon>Dikarya</taxon>
        <taxon>Ascomycota</taxon>
        <taxon>Pezizomycotina</taxon>
        <taxon>Dothideomycetes</taxon>
        <taxon>Pleosporomycetidae</taxon>
        <taxon>Pleosporales</taxon>
        <taxon>Pleosporineae</taxon>
        <taxon>Pleosporaceae</taxon>
        <taxon>Alternaria</taxon>
        <taxon>Alternaria sect. Panax</taxon>
    </lineage>
</organism>
<evidence type="ECO:0000313" key="5">
    <source>
        <dbReference type="Proteomes" id="UP001199106"/>
    </source>
</evidence>
<feature type="compositionally biased region" description="Low complexity" evidence="2">
    <location>
        <begin position="401"/>
        <end position="422"/>
    </location>
</feature>
<feature type="compositionally biased region" description="Gly residues" evidence="2">
    <location>
        <begin position="386"/>
        <end position="400"/>
    </location>
</feature>
<dbReference type="AlphaFoldDB" id="A0AAD4NV67"/>